<keyword evidence="1" id="KW-1133">Transmembrane helix</keyword>
<organism evidence="2 3">
    <name type="scientific">Komagataeibacter xylinus NBRC 13693</name>
    <dbReference type="NCBI Taxonomy" id="1234668"/>
    <lineage>
        <taxon>Bacteria</taxon>
        <taxon>Pseudomonadati</taxon>
        <taxon>Pseudomonadota</taxon>
        <taxon>Alphaproteobacteria</taxon>
        <taxon>Acetobacterales</taxon>
        <taxon>Acetobacteraceae</taxon>
        <taxon>Komagataeibacter</taxon>
    </lineage>
</organism>
<keyword evidence="1" id="KW-0472">Membrane</keyword>
<comment type="caution">
    <text evidence="2">The sequence shown here is derived from an EMBL/GenBank/DDBJ whole genome shotgun (WGS) entry which is preliminary data.</text>
</comment>
<evidence type="ECO:0000256" key="1">
    <source>
        <dbReference type="SAM" id="Phobius"/>
    </source>
</evidence>
<dbReference type="EMBL" id="BANJ01000034">
    <property type="protein sequence ID" value="GAN99949.1"/>
    <property type="molecule type" value="Genomic_DNA"/>
</dbReference>
<evidence type="ECO:0000313" key="2">
    <source>
        <dbReference type="EMBL" id="GAN99949.1"/>
    </source>
</evidence>
<name>A0A0D6Q936_KOMXY</name>
<gene>
    <name evidence="2" type="ORF">Gxy13693_034_019</name>
</gene>
<protein>
    <submittedName>
        <fullName evidence="2">Uncharacterized protein</fullName>
    </submittedName>
</protein>
<dbReference type="AlphaFoldDB" id="A0A0D6Q936"/>
<evidence type="ECO:0000313" key="3">
    <source>
        <dbReference type="Proteomes" id="UP000032683"/>
    </source>
</evidence>
<dbReference type="Proteomes" id="UP000032683">
    <property type="component" value="Unassembled WGS sequence"/>
</dbReference>
<sequence>MTPFMEGVISGAGGVVVLIGLLVTIPLKLHALYMAAHMRDRGLG</sequence>
<keyword evidence="1" id="KW-0812">Transmembrane</keyword>
<proteinExistence type="predicted"/>
<dbReference type="RefSeq" id="WP_277911951.1">
    <property type="nucleotide sequence ID" value="NZ_BANJ01000034.1"/>
</dbReference>
<feature type="transmembrane region" description="Helical" evidence="1">
    <location>
        <begin position="12"/>
        <end position="33"/>
    </location>
</feature>
<reference evidence="2 3" key="1">
    <citation type="submission" date="2012-11" db="EMBL/GenBank/DDBJ databases">
        <title>Whole genome sequence of Gluconacetobacter xylinus NBRC 13693.</title>
        <authorList>
            <person name="Azuma Y."/>
            <person name="Higashiura N."/>
            <person name="Hirakawa H."/>
            <person name="Matsushita K."/>
        </authorList>
    </citation>
    <scope>NUCLEOTIDE SEQUENCE [LARGE SCALE GENOMIC DNA]</scope>
    <source>
        <strain evidence="2 3">NBRC 13693</strain>
    </source>
</reference>
<accession>A0A0D6Q936</accession>